<dbReference type="RefSeq" id="WP_012044486.1">
    <property type="nucleotide sequence ID" value="NZ_JABFDP010000008.1"/>
</dbReference>
<comment type="caution">
    <text evidence="4">The sequence shown here is derived from an EMBL/GenBank/DDBJ whole genome shotgun (WGS) entry which is preliminary data.</text>
</comment>
<evidence type="ECO:0000313" key="5">
    <source>
        <dbReference type="Proteomes" id="UP001314635"/>
    </source>
</evidence>
<dbReference type="SUPFAM" id="SSF55729">
    <property type="entry name" value="Acyl-CoA N-acyltransferases (Nat)"/>
    <property type="match status" value="1"/>
</dbReference>
<dbReference type="InterPro" id="IPR000182">
    <property type="entry name" value="GNAT_dom"/>
</dbReference>
<protein>
    <submittedName>
        <fullName evidence="4">GNAT family N-acetyltransferase</fullName>
    </submittedName>
</protein>
<evidence type="ECO:0000259" key="3">
    <source>
        <dbReference type="PROSITE" id="PS51186"/>
    </source>
</evidence>
<feature type="domain" description="N-acetyltransferase" evidence="3">
    <location>
        <begin position="1"/>
        <end position="155"/>
    </location>
</feature>
<dbReference type="Pfam" id="PF13673">
    <property type="entry name" value="Acetyltransf_10"/>
    <property type="match status" value="1"/>
</dbReference>
<organism evidence="4 5">
    <name type="scientific">Bradyrhizobium denitrificans</name>
    <dbReference type="NCBI Taxonomy" id="2734912"/>
    <lineage>
        <taxon>Bacteria</taxon>
        <taxon>Pseudomonadati</taxon>
        <taxon>Pseudomonadota</taxon>
        <taxon>Alphaproteobacteria</taxon>
        <taxon>Hyphomicrobiales</taxon>
        <taxon>Nitrobacteraceae</taxon>
        <taxon>Bradyrhizobium</taxon>
    </lineage>
</organism>
<dbReference type="InterPro" id="IPR016181">
    <property type="entry name" value="Acyl_CoA_acyltransferase"/>
</dbReference>
<evidence type="ECO:0000256" key="1">
    <source>
        <dbReference type="ARBA" id="ARBA00022679"/>
    </source>
</evidence>
<evidence type="ECO:0000256" key="2">
    <source>
        <dbReference type="ARBA" id="ARBA00023315"/>
    </source>
</evidence>
<keyword evidence="2" id="KW-0012">Acyltransferase</keyword>
<evidence type="ECO:0000313" key="4">
    <source>
        <dbReference type="EMBL" id="MBR1135886.1"/>
    </source>
</evidence>
<dbReference type="Proteomes" id="UP001314635">
    <property type="component" value="Unassembled WGS sequence"/>
</dbReference>
<keyword evidence="5" id="KW-1185">Reference proteome</keyword>
<keyword evidence="1" id="KW-0808">Transferase</keyword>
<dbReference type="PROSITE" id="PS51186">
    <property type="entry name" value="GNAT"/>
    <property type="match status" value="1"/>
</dbReference>
<dbReference type="Gene3D" id="3.40.630.30">
    <property type="match status" value="1"/>
</dbReference>
<dbReference type="PANTHER" id="PTHR43877">
    <property type="entry name" value="AMINOALKYLPHOSPHONATE N-ACETYLTRANSFERASE-RELATED-RELATED"/>
    <property type="match status" value="1"/>
</dbReference>
<name>A0ABS5G5H2_9BRAD</name>
<dbReference type="InterPro" id="IPR050832">
    <property type="entry name" value="Bact_Acetyltransf"/>
</dbReference>
<dbReference type="EMBL" id="JAFCLK010000007">
    <property type="protein sequence ID" value="MBR1135886.1"/>
    <property type="molecule type" value="Genomic_DNA"/>
</dbReference>
<reference evidence="5" key="1">
    <citation type="journal article" date="2021" name="ISME J.">
        <title>Evolutionary origin and ecological implication of a unique nif island in free-living Bradyrhizobium lineages.</title>
        <authorList>
            <person name="Tao J."/>
        </authorList>
    </citation>
    <scope>NUCLEOTIDE SEQUENCE [LARGE SCALE GENOMIC DNA]</scope>
    <source>
        <strain evidence="5">SZCCT0094</strain>
    </source>
</reference>
<accession>A0ABS5G5H2</accession>
<dbReference type="CDD" id="cd04301">
    <property type="entry name" value="NAT_SF"/>
    <property type="match status" value="1"/>
</dbReference>
<gene>
    <name evidence="4" type="ORF">JQ619_08910</name>
</gene>
<proteinExistence type="predicted"/>
<sequence length="163" mass="16933">MIIRDATPGDAAAACAVIRASISELCSADHRGDPDILGRWLANKTPDVVAQWADGQGRSLLVAIEGDAILAVGGLAHPGEITLNYVAPQARYRGVSSAMLAALEQRAAEQGATSCVLLSTETAHRFYLARGYVDTGVPVGKFGTASSYPMAKPIAASGRRQPG</sequence>